<accession>A0A2J6PN12</accession>
<feature type="compositionally biased region" description="Pro residues" evidence="1">
    <location>
        <begin position="1"/>
        <end position="10"/>
    </location>
</feature>
<dbReference type="Proteomes" id="UP000235672">
    <property type="component" value="Unassembled WGS sequence"/>
</dbReference>
<evidence type="ECO:0000313" key="3">
    <source>
        <dbReference type="EMBL" id="PMD15428.1"/>
    </source>
</evidence>
<evidence type="ECO:0000313" key="4">
    <source>
        <dbReference type="Proteomes" id="UP000235672"/>
    </source>
</evidence>
<reference evidence="3 4" key="1">
    <citation type="submission" date="2016-05" db="EMBL/GenBank/DDBJ databases">
        <title>A degradative enzymes factory behind the ericoid mycorrhizal symbiosis.</title>
        <authorList>
            <consortium name="DOE Joint Genome Institute"/>
            <person name="Martino E."/>
            <person name="Morin E."/>
            <person name="Grelet G."/>
            <person name="Kuo A."/>
            <person name="Kohler A."/>
            <person name="Daghino S."/>
            <person name="Barry K."/>
            <person name="Choi C."/>
            <person name="Cichocki N."/>
            <person name="Clum A."/>
            <person name="Copeland A."/>
            <person name="Hainaut M."/>
            <person name="Haridas S."/>
            <person name="Labutti K."/>
            <person name="Lindquist E."/>
            <person name="Lipzen A."/>
            <person name="Khouja H.-R."/>
            <person name="Murat C."/>
            <person name="Ohm R."/>
            <person name="Olson A."/>
            <person name="Spatafora J."/>
            <person name="Veneault-Fourrey C."/>
            <person name="Henrissat B."/>
            <person name="Grigoriev I."/>
            <person name="Martin F."/>
            <person name="Perotto S."/>
        </authorList>
    </citation>
    <scope>NUCLEOTIDE SEQUENCE [LARGE SCALE GENOMIC DNA]</scope>
    <source>
        <strain evidence="3 4">UAMH 7357</strain>
    </source>
</reference>
<evidence type="ECO:0000259" key="2">
    <source>
        <dbReference type="Pfam" id="PF06985"/>
    </source>
</evidence>
<protein>
    <submittedName>
        <fullName evidence="3">HET-domain-containing protein</fullName>
    </submittedName>
</protein>
<proteinExistence type="predicted"/>
<dbReference type="OrthoDB" id="3477286at2759"/>
<feature type="compositionally biased region" description="Basic and acidic residues" evidence="1">
    <location>
        <begin position="536"/>
        <end position="545"/>
    </location>
</feature>
<feature type="compositionally biased region" description="Polar residues" evidence="1">
    <location>
        <begin position="21"/>
        <end position="30"/>
    </location>
</feature>
<evidence type="ECO:0000256" key="1">
    <source>
        <dbReference type="SAM" id="MobiDB-lite"/>
    </source>
</evidence>
<organism evidence="3 4">
    <name type="scientific">Hyaloscypha hepaticicola</name>
    <dbReference type="NCBI Taxonomy" id="2082293"/>
    <lineage>
        <taxon>Eukaryota</taxon>
        <taxon>Fungi</taxon>
        <taxon>Dikarya</taxon>
        <taxon>Ascomycota</taxon>
        <taxon>Pezizomycotina</taxon>
        <taxon>Leotiomycetes</taxon>
        <taxon>Helotiales</taxon>
        <taxon>Hyaloscyphaceae</taxon>
        <taxon>Hyaloscypha</taxon>
    </lineage>
</organism>
<keyword evidence="4" id="KW-1185">Reference proteome</keyword>
<dbReference type="InterPro" id="IPR052895">
    <property type="entry name" value="HetReg/Transcr_Mod"/>
</dbReference>
<feature type="region of interest" description="Disordered" evidence="1">
    <location>
        <begin position="1"/>
        <end position="70"/>
    </location>
</feature>
<sequence>MDGPRAPSPPNGDLEVPYSWDPTSDDQPVKQSDYMYNDPGTAKTSPPPYFSSDSSDSNSHSPPAPYYYDGDDDDFELRELEIYYGSHENLYTYTAISSDQIRLILLSQGKESDPVHCSVKVMDIQKIVDRRLKFEALSYTWGKISTYKTSRSQMMANPSMMSDTKDVWLWVHAICINQNDSVEKSHQIPKMPDIYGHAWTVTIWIGGSDDSDEAEAAMDFVPSKLLDRLTAQEGSDVKTLQSWVAFAKLLRRPWFSRRWVVQEVAFARRASIRCGSKIISWTDFSDAIELFTRKLEVIRSLYDASELSKYDPDALSHVENTGSKAIVGASNAVIRKVTSHTRSLEGKYHLAVDRLMDLESLVMKFRYLDATDPRDAIYAFLFLANDSGRHFLVSGEIKSSEMGPPIPHYDKPSVEVYAGFIEYVVNATSSLDIICWYWALPYKKRQFGAKVHGESPSWIGRLKGSAFGDPSGSSGRVNGDSLVGDPNHKIYNASGKRLPSVSFGEERGSGDVPILVTAEDQPGLKRKRLPWPTIAADRENEETSIRGKKRAKIQEANQQKDSPAATADDDVRFQNSAGGQKPRIYTGIMTAEGVILQHISNVSSRVVDGTISDDGFSILGWQHGGEDKDIKDIVWRTLGADRGPDGKNAPAWYKRVCVYAPRKASAEGDLDTSKLISNKSIPESVTEYLKRVQSVVWSRMFFECSEYHQLLIRHGKKNSVWRNENPQLCSMHRLVGLGSKNISEDDLVCMLFGCSVPVILRQTGPLEADNSIPVSFIGECFVYGKMGGEVFTHSRMSLGIEEKTVRFKIS</sequence>
<dbReference type="AlphaFoldDB" id="A0A2J6PN12"/>
<dbReference type="EMBL" id="KZ613513">
    <property type="protein sequence ID" value="PMD15428.1"/>
    <property type="molecule type" value="Genomic_DNA"/>
</dbReference>
<name>A0A2J6PN12_9HELO</name>
<dbReference type="STRING" id="1745343.A0A2J6PN12"/>
<dbReference type="InterPro" id="IPR010730">
    <property type="entry name" value="HET"/>
</dbReference>
<feature type="region of interest" description="Disordered" evidence="1">
    <location>
        <begin position="526"/>
        <end position="579"/>
    </location>
</feature>
<dbReference type="Pfam" id="PF06985">
    <property type="entry name" value="HET"/>
    <property type="match status" value="1"/>
</dbReference>
<feature type="domain" description="Heterokaryon incompatibility" evidence="2">
    <location>
        <begin position="134"/>
        <end position="263"/>
    </location>
</feature>
<gene>
    <name evidence="3" type="ORF">NA56DRAFT_753952</name>
</gene>
<feature type="compositionally biased region" description="Low complexity" evidence="1">
    <location>
        <begin position="50"/>
        <end position="61"/>
    </location>
</feature>
<dbReference type="PANTHER" id="PTHR24148">
    <property type="entry name" value="ANKYRIN REPEAT DOMAIN-CONTAINING PROTEIN 39 HOMOLOG-RELATED"/>
    <property type="match status" value="1"/>
</dbReference>
<dbReference type="PANTHER" id="PTHR24148:SF64">
    <property type="entry name" value="HETEROKARYON INCOMPATIBILITY DOMAIN-CONTAINING PROTEIN"/>
    <property type="match status" value="1"/>
</dbReference>